<dbReference type="Proteomes" id="UP000541969">
    <property type="component" value="Unassembled WGS sequence"/>
</dbReference>
<feature type="domain" description="M23ase beta-sheet core" evidence="3">
    <location>
        <begin position="58"/>
        <end position="152"/>
    </location>
</feature>
<dbReference type="EMBL" id="JACBZT010000001">
    <property type="protein sequence ID" value="NYJ04268.1"/>
    <property type="molecule type" value="Genomic_DNA"/>
</dbReference>
<dbReference type="GO" id="GO:0004222">
    <property type="term" value="F:metalloendopeptidase activity"/>
    <property type="evidence" value="ECO:0007669"/>
    <property type="project" value="TreeGrafter"/>
</dbReference>
<keyword evidence="5" id="KW-1185">Reference proteome</keyword>
<keyword evidence="4" id="KW-0378">Hydrolase</keyword>
<reference evidence="4 5" key="1">
    <citation type="submission" date="2020-07" db="EMBL/GenBank/DDBJ databases">
        <title>Sequencing the genomes of 1000 actinobacteria strains.</title>
        <authorList>
            <person name="Klenk H.-P."/>
        </authorList>
    </citation>
    <scope>NUCLEOTIDE SEQUENCE [LARGE SCALE GENOMIC DNA]</scope>
    <source>
        <strain evidence="4 5">DSM 104001</strain>
    </source>
</reference>
<dbReference type="Gene3D" id="2.70.70.10">
    <property type="entry name" value="Glucose Permease (Domain IIA)"/>
    <property type="match status" value="1"/>
</dbReference>
<dbReference type="InterPro" id="IPR050570">
    <property type="entry name" value="Cell_wall_metabolism_enzyme"/>
</dbReference>
<name>A0A853CCZ5_9ACTN</name>
<dbReference type="SUPFAM" id="SSF51261">
    <property type="entry name" value="Duplicated hybrid motif"/>
    <property type="match status" value="1"/>
</dbReference>
<proteinExistence type="predicted"/>
<evidence type="ECO:0000259" key="3">
    <source>
        <dbReference type="Pfam" id="PF01551"/>
    </source>
</evidence>
<keyword evidence="1 2" id="KW-0732">Signal</keyword>
<dbReference type="RefSeq" id="WP_179715004.1">
    <property type="nucleotide sequence ID" value="NZ_JACBZT010000001.1"/>
</dbReference>
<dbReference type="InterPro" id="IPR011055">
    <property type="entry name" value="Dup_hybrid_motif"/>
</dbReference>
<evidence type="ECO:0000256" key="2">
    <source>
        <dbReference type="SAM" id="SignalP"/>
    </source>
</evidence>
<protein>
    <submittedName>
        <fullName evidence="4">Murein DD-endopeptidase MepM/ murein hydrolase activator NlpD</fullName>
    </submittedName>
</protein>
<organism evidence="4 5">
    <name type="scientific">Petropleomorpha daqingensis</name>
    <dbReference type="NCBI Taxonomy" id="2026353"/>
    <lineage>
        <taxon>Bacteria</taxon>
        <taxon>Bacillati</taxon>
        <taxon>Actinomycetota</taxon>
        <taxon>Actinomycetes</taxon>
        <taxon>Geodermatophilales</taxon>
        <taxon>Geodermatophilaceae</taxon>
        <taxon>Petropleomorpha</taxon>
    </lineage>
</organism>
<dbReference type="PANTHER" id="PTHR21666:SF289">
    <property type="entry name" value="L-ALA--D-GLU ENDOPEPTIDASE"/>
    <property type="match status" value="1"/>
</dbReference>
<gene>
    <name evidence="4" type="ORF">GGQ55_000546</name>
</gene>
<evidence type="ECO:0000313" key="4">
    <source>
        <dbReference type="EMBL" id="NYJ04268.1"/>
    </source>
</evidence>
<dbReference type="CDD" id="cd12797">
    <property type="entry name" value="M23_peptidase"/>
    <property type="match status" value="1"/>
</dbReference>
<dbReference type="PANTHER" id="PTHR21666">
    <property type="entry name" value="PEPTIDASE-RELATED"/>
    <property type="match status" value="1"/>
</dbReference>
<evidence type="ECO:0000256" key="1">
    <source>
        <dbReference type="ARBA" id="ARBA00022729"/>
    </source>
</evidence>
<dbReference type="Pfam" id="PF01551">
    <property type="entry name" value="Peptidase_M23"/>
    <property type="match status" value="1"/>
</dbReference>
<feature type="chain" id="PRO_5032864532" evidence="2">
    <location>
        <begin position="24"/>
        <end position="167"/>
    </location>
</feature>
<dbReference type="AlphaFoldDB" id="A0A853CCZ5"/>
<sequence>MRARLLLVAVLCLALLAPAPALAEPSAVEPVGRFGWPLAGSPPVTRAFEAPAGPFGPGHRGVDLAAAPGATVLAAGDGVVAFAGRVAGRPVVSIDHPGGLRTTYEPVEPAVAAGQAVARGSPIGTLLAGHAGCPAAACLHWGVRRGQIYLDPLALLRAVRVRLLPWR</sequence>
<feature type="signal peptide" evidence="2">
    <location>
        <begin position="1"/>
        <end position="23"/>
    </location>
</feature>
<accession>A0A853CCZ5</accession>
<comment type="caution">
    <text evidence="4">The sequence shown here is derived from an EMBL/GenBank/DDBJ whole genome shotgun (WGS) entry which is preliminary data.</text>
</comment>
<evidence type="ECO:0000313" key="5">
    <source>
        <dbReference type="Proteomes" id="UP000541969"/>
    </source>
</evidence>
<dbReference type="InterPro" id="IPR016047">
    <property type="entry name" value="M23ase_b-sheet_dom"/>
</dbReference>